<dbReference type="SUPFAM" id="SSF101353">
    <property type="entry name" value="Putative anticodon-binding domain of alanyl-tRNA synthetase (AlaRS)"/>
    <property type="match status" value="1"/>
</dbReference>
<dbReference type="Proteomes" id="UP000575985">
    <property type="component" value="Unassembled WGS sequence"/>
</dbReference>
<evidence type="ECO:0000259" key="10">
    <source>
        <dbReference type="PROSITE" id="PS50860"/>
    </source>
</evidence>
<comment type="caution">
    <text evidence="11">The sequence shown here is derived from an EMBL/GenBank/DDBJ whole genome shotgun (WGS) entry which is preliminary data.</text>
</comment>
<protein>
    <recommendedName>
        <fullName evidence="9">Alanine--tRNA ligase</fullName>
        <ecNumber evidence="9">6.1.1.7</ecNumber>
    </recommendedName>
    <alternativeName>
        <fullName evidence="9">Alanyl-tRNA synthetase</fullName>
        <shortName evidence="9">AlaRS</shortName>
    </alternativeName>
</protein>
<dbReference type="InterPro" id="IPR023033">
    <property type="entry name" value="Ala_tRNA_ligase_euk/bac"/>
</dbReference>
<keyword evidence="7 9" id="KW-0648">Protein biosynthesis</keyword>
<dbReference type="RefSeq" id="WP_179765937.1">
    <property type="nucleotide sequence ID" value="NZ_JACCFO010000001.1"/>
</dbReference>
<dbReference type="InterPro" id="IPR002318">
    <property type="entry name" value="Ala-tRNA-lgiase_IIc"/>
</dbReference>
<keyword evidence="8 9" id="KW-0030">Aminoacyl-tRNA synthetase</keyword>
<keyword evidence="6 9" id="KW-0694">RNA-binding</keyword>
<comment type="caution">
    <text evidence="9">Lacks conserved residue(s) required for the propagation of feature annotation.</text>
</comment>
<dbReference type="InterPro" id="IPR018162">
    <property type="entry name" value="Ala-tRNA-ligase_IIc_anticod-bd"/>
</dbReference>
<comment type="subcellular location">
    <subcellularLocation>
        <location evidence="9">Cytoplasm</location>
    </subcellularLocation>
</comment>
<dbReference type="PROSITE" id="PS50860">
    <property type="entry name" value="AA_TRNA_LIGASE_II_ALA"/>
    <property type="match status" value="1"/>
</dbReference>
<dbReference type="NCBIfam" id="TIGR00344">
    <property type="entry name" value="alaS"/>
    <property type="match status" value="1"/>
</dbReference>
<dbReference type="AlphaFoldDB" id="A0A853BGU0"/>
<dbReference type="InterPro" id="IPR018164">
    <property type="entry name" value="Ala-tRNA-synth_IIc_N"/>
</dbReference>
<comment type="domain">
    <text evidence="9">Consists of three domains; the N-terminal catalytic domain, the editing domain and the C-terminal C-Ala domain. The editing domain removes incorrectly charged amino acids, while the C-Ala domain, along with tRNA(Ala), serves as a bridge to cooperatively bring together the editing and aminoacylation centers thus stimulating deacylation of misacylated tRNAs.</text>
</comment>
<dbReference type="Pfam" id="PF01411">
    <property type="entry name" value="tRNA-synt_2c"/>
    <property type="match status" value="1"/>
</dbReference>
<evidence type="ECO:0000256" key="1">
    <source>
        <dbReference type="ARBA" id="ARBA00008226"/>
    </source>
</evidence>
<dbReference type="InterPro" id="IPR018165">
    <property type="entry name" value="Ala-tRNA-synth_IIc_core"/>
</dbReference>
<evidence type="ECO:0000256" key="5">
    <source>
        <dbReference type="ARBA" id="ARBA00022840"/>
    </source>
</evidence>
<evidence type="ECO:0000256" key="3">
    <source>
        <dbReference type="ARBA" id="ARBA00022598"/>
    </source>
</evidence>
<keyword evidence="2 9" id="KW-0820">tRNA-binding</keyword>
<dbReference type="GO" id="GO:0005524">
    <property type="term" value="F:ATP binding"/>
    <property type="evidence" value="ECO:0007669"/>
    <property type="project" value="UniProtKB-UniRule"/>
</dbReference>
<keyword evidence="12" id="KW-1185">Reference proteome</keyword>
<keyword evidence="4 9" id="KW-0547">Nucleotide-binding</keyword>
<dbReference type="InterPro" id="IPR050058">
    <property type="entry name" value="Ala-tRNA_ligase"/>
</dbReference>
<dbReference type="CDD" id="cd00673">
    <property type="entry name" value="AlaRS_core"/>
    <property type="match status" value="1"/>
</dbReference>
<evidence type="ECO:0000256" key="4">
    <source>
        <dbReference type="ARBA" id="ARBA00022741"/>
    </source>
</evidence>
<dbReference type="PANTHER" id="PTHR11777:SF9">
    <property type="entry name" value="ALANINE--TRNA LIGASE, CYTOPLASMIC"/>
    <property type="match status" value="1"/>
</dbReference>
<keyword evidence="3 9" id="KW-0436">Ligase</keyword>
<name>A0A853BGU0_9ACTN</name>
<dbReference type="InterPro" id="IPR045864">
    <property type="entry name" value="aa-tRNA-synth_II/BPL/LPL"/>
</dbReference>
<gene>
    <name evidence="9" type="primary">alaS</name>
    <name evidence="11" type="ORF">HNR12_000527</name>
</gene>
<organism evidence="11 12">
    <name type="scientific">Streptomonospora nanhaiensis</name>
    <dbReference type="NCBI Taxonomy" id="1323731"/>
    <lineage>
        <taxon>Bacteria</taxon>
        <taxon>Bacillati</taxon>
        <taxon>Actinomycetota</taxon>
        <taxon>Actinomycetes</taxon>
        <taxon>Streptosporangiales</taxon>
        <taxon>Nocardiopsidaceae</taxon>
        <taxon>Streptomonospora</taxon>
    </lineage>
</organism>
<dbReference type="GO" id="GO:0005829">
    <property type="term" value="C:cytosol"/>
    <property type="evidence" value="ECO:0007669"/>
    <property type="project" value="TreeGrafter"/>
</dbReference>
<reference evidence="11 12" key="1">
    <citation type="submission" date="2020-07" db="EMBL/GenBank/DDBJ databases">
        <title>Sequencing the genomes of 1000 actinobacteria strains.</title>
        <authorList>
            <person name="Klenk H.-P."/>
        </authorList>
    </citation>
    <scope>NUCLEOTIDE SEQUENCE [LARGE SCALE GENOMIC DNA]</scope>
    <source>
        <strain evidence="11 12">DSM 45927</strain>
    </source>
</reference>
<comment type="similarity">
    <text evidence="1 9">Belongs to the class-II aminoacyl-tRNA synthetase family.</text>
</comment>
<dbReference type="Gene3D" id="3.30.930.10">
    <property type="entry name" value="Bira Bifunctional Protein, Domain 2"/>
    <property type="match status" value="1"/>
</dbReference>
<evidence type="ECO:0000313" key="12">
    <source>
        <dbReference type="Proteomes" id="UP000575985"/>
    </source>
</evidence>
<dbReference type="GO" id="GO:0006419">
    <property type="term" value="P:alanyl-tRNA aminoacylation"/>
    <property type="evidence" value="ECO:0007669"/>
    <property type="project" value="UniProtKB-UniRule"/>
</dbReference>
<sequence>MRSTQIRSLFFDFFGARGHHRVPSSPLVPDDPTLLLANAGMNQFAPYFLGAAAPPWPRAMSVRKCVRTVDIDNVGRTTRHATFFEMLGNFSFGDYFKAEAIAYAWELFTEGYGLDPGRLWVTVYEHDDDAYRLWRRAGVPADRIQRLGAPDNYWDMGVPGPCGPSSELHYDRGPGFGREGGPAVDGERYQELWNLVFMQSLRGAGEGLDYPVVGGLPRPSIDTGLGLDRLAAILQGVDTVCETDLLRPVLTRLEELARRRYPGREGGEVSTAFRAATEHARAVAFLVADGVVPGSTGRGYVLRRLLRRAVHRARFLGVTGPVVPELTAEVVAVLGADWPELERRRDTIAEVAHREEEAFDRTLRQGTRILDSAIGRAVAGGRTRLPGETAFELHDTYGFPVELTAEAARAAGLEVDRDRFADGGPGMSDDEGSHLISSVERGESGPWTCPECGEYAVESGQRFEQGRVVGHALMCFACQAEVVAPA</sequence>
<evidence type="ECO:0000313" key="11">
    <source>
        <dbReference type="EMBL" id="NYI94250.1"/>
    </source>
</evidence>
<comment type="function">
    <text evidence="9">Catalyzes the attachment of alanine to tRNA(Ala) in a two-step reaction: alanine is first activated by ATP to form Ala-AMP and then transferred to the acceptor end of tRNA(Ala). Also edits incorrectly charged Ser-tRNA(Ala) and Gly-tRNA(Ala) via its editing domain.</text>
</comment>
<dbReference type="EC" id="6.1.1.7" evidence="9"/>
<comment type="catalytic activity">
    <reaction evidence="9">
        <text>tRNA(Ala) + L-alanine + ATP = L-alanyl-tRNA(Ala) + AMP + diphosphate</text>
        <dbReference type="Rhea" id="RHEA:12540"/>
        <dbReference type="Rhea" id="RHEA-COMP:9657"/>
        <dbReference type="Rhea" id="RHEA-COMP:9923"/>
        <dbReference type="ChEBI" id="CHEBI:30616"/>
        <dbReference type="ChEBI" id="CHEBI:33019"/>
        <dbReference type="ChEBI" id="CHEBI:57972"/>
        <dbReference type="ChEBI" id="CHEBI:78442"/>
        <dbReference type="ChEBI" id="CHEBI:78497"/>
        <dbReference type="ChEBI" id="CHEBI:456215"/>
        <dbReference type="EC" id="6.1.1.7"/>
    </reaction>
</comment>
<keyword evidence="5 9" id="KW-0067">ATP-binding</keyword>
<evidence type="ECO:0000256" key="6">
    <source>
        <dbReference type="ARBA" id="ARBA00022884"/>
    </source>
</evidence>
<dbReference type="HAMAP" id="MF_00036_B">
    <property type="entry name" value="Ala_tRNA_synth_B"/>
    <property type="match status" value="1"/>
</dbReference>
<dbReference type="GO" id="GO:0002161">
    <property type="term" value="F:aminoacyl-tRNA deacylase activity"/>
    <property type="evidence" value="ECO:0007669"/>
    <property type="project" value="TreeGrafter"/>
</dbReference>
<accession>A0A853BGU0</accession>
<dbReference type="GO" id="GO:0004813">
    <property type="term" value="F:alanine-tRNA ligase activity"/>
    <property type="evidence" value="ECO:0007669"/>
    <property type="project" value="UniProtKB-UniRule"/>
</dbReference>
<evidence type="ECO:0000256" key="7">
    <source>
        <dbReference type="ARBA" id="ARBA00022917"/>
    </source>
</evidence>
<dbReference type="PANTHER" id="PTHR11777">
    <property type="entry name" value="ALANYL-TRNA SYNTHETASE"/>
    <property type="match status" value="1"/>
</dbReference>
<dbReference type="SUPFAM" id="SSF55681">
    <property type="entry name" value="Class II aaRS and biotin synthetases"/>
    <property type="match status" value="1"/>
</dbReference>
<evidence type="ECO:0000256" key="8">
    <source>
        <dbReference type="ARBA" id="ARBA00023146"/>
    </source>
</evidence>
<proteinExistence type="inferred from homology"/>
<dbReference type="EMBL" id="JACCFO010000001">
    <property type="protein sequence ID" value="NYI94250.1"/>
    <property type="molecule type" value="Genomic_DNA"/>
</dbReference>
<evidence type="ECO:0000256" key="2">
    <source>
        <dbReference type="ARBA" id="ARBA00022555"/>
    </source>
</evidence>
<dbReference type="GO" id="GO:0000049">
    <property type="term" value="F:tRNA binding"/>
    <property type="evidence" value="ECO:0007669"/>
    <property type="project" value="UniProtKB-KW"/>
</dbReference>
<evidence type="ECO:0000256" key="9">
    <source>
        <dbReference type="HAMAP-Rule" id="MF_00036"/>
    </source>
</evidence>
<keyword evidence="9" id="KW-0963">Cytoplasm</keyword>
<dbReference type="PRINTS" id="PR00980">
    <property type="entry name" value="TRNASYNTHALA"/>
</dbReference>
<feature type="domain" description="Alanyl-transfer RNA synthetases family profile" evidence="10">
    <location>
        <begin position="1"/>
        <end position="420"/>
    </location>
</feature>